<keyword evidence="4" id="KW-0808">Transferase</keyword>
<evidence type="ECO:0000313" key="10">
    <source>
        <dbReference type="Proteomes" id="UP001057580"/>
    </source>
</evidence>
<dbReference type="PROSITE" id="PS01261">
    <property type="entry name" value="UPF0020"/>
    <property type="match status" value="1"/>
</dbReference>
<feature type="compositionally biased region" description="Basic and acidic residues" evidence="7">
    <location>
        <begin position="74"/>
        <end position="85"/>
    </location>
</feature>
<proteinExistence type="predicted"/>
<dbReference type="Proteomes" id="UP001057580">
    <property type="component" value="Chromosome"/>
</dbReference>
<dbReference type="GO" id="GO:0005737">
    <property type="term" value="C:cytoplasm"/>
    <property type="evidence" value="ECO:0007669"/>
    <property type="project" value="UniProtKB-SubCell"/>
</dbReference>
<evidence type="ECO:0000256" key="6">
    <source>
        <dbReference type="ARBA" id="ARBA00022694"/>
    </source>
</evidence>
<dbReference type="GeneID" id="74943435"/>
<dbReference type="EMBL" id="CP104003">
    <property type="protein sequence ID" value="UWM53137.1"/>
    <property type="molecule type" value="Genomic_DNA"/>
</dbReference>
<dbReference type="KEGG" id="ssai:N0B31_13395"/>
<dbReference type="PANTHER" id="PTHR14911:SF21">
    <property type="entry name" value="N2-METHYLGUANOSINE TRNA METHYLTRANSFERASE"/>
    <property type="match status" value="1"/>
</dbReference>
<evidence type="ECO:0000259" key="8">
    <source>
        <dbReference type="Pfam" id="PF01170"/>
    </source>
</evidence>
<evidence type="ECO:0000256" key="2">
    <source>
        <dbReference type="ARBA" id="ARBA00022490"/>
    </source>
</evidence>
<evidence type="ECO:0000256" key="4">
    <source>
        <dbReference type="ARBA" id="ARBA00022679"/>
    </source>
</evidence>
<keyword evidence="5" id="KW-0949">S-adenosyl-L-methionine</keyword>
<keyword evidence="10" id="KW-1185">Reference proteome</keyword>
<dbReference type="InterPro" id="IPR053943">
    <property type="entry name" value="RlmKL-like_Mtase_CS"/>
</dbReference>
<dbReference type="InterPro" id="IPR029063">
    <property type="entry name" value="SAM-dependent_MTases_sf"/>
</dbReference>
<keyword evidence="2" id="KW-0963">Cytoplasm</keyword>
<keyword evidence="3 9" id="KW-0489">Methyltransferase</keyword>
<evidence type="ECO:0000256" key="7">
    <source>
        <dbReference type="SAM" id="MobiDB-lite"/>
    </source>
</evidence>
<sequence>MYVLELAGQGDDELARYEAASACTGVEALAPGLATAGALTDRVERLAFTRTASALVGTCDPTVEAAVTLLESAPKFDREGERGVPSERPSGAGGAPRDREGTVRVRARDVQALAGVSTRDAERALGGVLSDRGYEVDLDAPDHELRALFSDDVCALGWVERRSARDFTERKPTDRPFFQPGSMDPMLARALVNCAGAREGARIVDPMCGTGGLLLEAGLVGADVLGLDAQWKMVRGAKQNLAAYLDGEGTGEYETVRGDATRPPVRDDVADGVVFDAPYGRQSKVVGDLEPLVGGALAAARDVAPRAVVVADRSWAALAREAGWTVETVIERRVHGSLVRYLHLLHDGAPY</sequence>
<evidence type="ECO:0000256" key="5">
    <source>
        <dbReference type="ARBA" id="ARBA00022691"/>
    </source>
</evidence>
<gene>
    <name evidence="9" type="ORF">N0B31_13395</name>
</gene>
<dbReference type="AlphaFoldDB" id="A0A9E7R070"/>
<dbReference type="GO" id="GO:0016423">
    <property type="term" value="F:tRNA (guanine) methyltransferase activity"/>
    <property type="evidence" value="ECO:0007669"/>
    <property type="project" value="TreeGrafter"/>
</dbReference>
<dbReference type="Gene3D" id="3.40.50.150">
    <property type="entry name" value="Vaccinia Virus protein VP39"/>
    <property type="match status" value="1"/>
</dbReference>
<feature type="region of interest" description="Disordered" evidence="7">
    <location>
        <begin position="74"/>
        <end position="103"/>
    </location>
</feature>
<feature type="domain" description="Ribosomal RNA large subunit methyltransferase K/L-like methyltransferase" evidence="8">
    <location>
        <begin position="174"/>
        <end position="340"/>
    </location>
</feature>
<dbReference type="SUPFAM" id="SSF53335">
    <property type="entry name" value="S-adenosyl-L-methionine-dependent methyltransferases"/>
    <property type="match status" value="1"/>
</dbReference>
<dbReference type="CDD" id="cd02440">
    <property type="entry name" value="AdoMet_MTases"/>
    <property type="match status" value="1"/>
</dbReference>
<name>A0A9E7R070_9EURY</name>
<evidence type="ECO:0000313" key="9">
    <source>
        <dbReference type="EMBL" id="UWM53137.1"/>
    </source>
</evidence>
<reference evidence="9" key="1">
    <citation type="submission" date="2022-09" db="EMBL/GenBank/DDBJ databases">
        <title>Diverse halophilic archaea isolated from saline environments.</title>
        <authorList>
            <person name="Cui H.-L."/>
        </authorList>
    </citation>
    <scope>NUCLEOTIDE SEQUENCE</scope>
    <source>
        <strain evidence="9">ZS-35-S2</strain>
    </source>
</reference>
<dbReference type="PANTHER" id="PTHR14911">
    <property type="entry name" value="THUMP DOMAIN-CONTAINING"/>
    <property type="match status" value="1"/>
</dbReference>
<keyword evidence="6" id="KW-0819">tRNA processing</keyword>
<evidence type="ECO:0000256" key="3">
    <source>
        <dbReference type="ARBA" id="ARBA00022603"/>
    </source>
</evidence>
<protein>
    <submittedName>
        <fullName evidence="9">TIGR01177 family methyltransferase</fullName>
    </submittedName>
</protein>
<dbReference type="RefSeq" id="WP_260592132.1">
    <property type="nucleotide sequence ID" value="NZ_CP104003.1"/>
</dbReference>
<accession>A0A9E7R070</accession>
<evidence type="ECO:0000256" key="1">
    <source>
        <dbReference type="ARBA" id="ARBA00004496"/>
    </source>
</evidence>
<organism evidence="9 10">
    <name type="scientific">Salinirubellus salinus</name>
    <dbReference type="NCBI Taxonomy" id="1364945"/>
    <lineage>
        <taxon>Archaea</taxon>
        <taxon>Methanobacteriati</taxon>
        <taxon>Methanobacteriota</taxon>
        <taxon>Stenosarchaea group</taxon>
        <taxon>Halobacteria</taxon>
        <taxon>Halobacteriales</taxon>
        <taxon>Natronomonadaceae</taxon>
        <taxon>Salinirubellus</taxon>
    </lineage>
</organism>
<comment type="subcellular location">
    <subcellularLocation>
        <location evidence="1">Cytoplasm</location>
    </subcellularLocation>
</comment>
<dbReference type="InterPro" id="IPR000241">
    <property type="entry name" value="RlmKL-like_Mtase"/>
</dbReference>
<dbReference type="Pfam" id="PF01170">
    <property type="entry name" value="UPF0020"/>
    <property type="match status" value="1"/>
</dbReference>
<dbReference type="GO" id="GO:0030488">
    <property type="term" value="P:tRNA methylation"/>
    <property type="evidence" value="ECO:0007669"/>
    <property type="project" value="TreeGrafter"/>
</dbReference>